<keyword evidence="2" id="KW-1185">Reference proteome</keyword>
<sequence length="193" mass="22393">MESLILKSEVGNDHLWRFYNIEKTGTKVVNCLNIYKNDETNLLVEWKHEISSSAPILRERNSQEVSHSEPNNNLRKKGRESNFSIVDDELDDIQRRGSFSASETIYNSETTSLISGTTGTQDSTSTLQDKTDTQKKSFLKRLKSFCKINQKQIEVHCEYVFGFRTERTQQGIWLLKENQSDFINPQGRMFTKK</sequence>
<evidence type="ECO:0000313" key="3">
    <source>
        <dbReference type="WBParaSite" id="SPAL_0001346450.1"/>
    </source>
</evidence>
<dbReference type="Proteomes" id="UP000046392">
    <property type="component" value="Unplaced"/>
</dbReference>
<organism evidence="2 3">
    <name type="scientific">Strongyloides papillosus</name>
    <name type="common">Intestinal threadworm</name>
    <dbReference type="NCBI Taxonomy" id="174720"/>
    <lineage>
        <taxon>Eukaryota</taxon>
        <taxon>Metazoa</taxon>
        <taxon>Ecdysozoa</taxon>
        <taxon>Nematoda</taxon>
        <taxon>Chromadorea</taxon>
        <taxon>Rhabditida</taxon>
        <taxon>Tylenchina</taxon>
        <taxon>Panagrolaimomorpha</taxon>
        <taxon>Strongyloidoidea</taxon>
        <taxon>Strongyloididae</taxon>
        <taxon>Strongyloides</taxon>
    </lineage>
</organism>
<proteinExistence type="predicted"/>
<dbReference type="AlphaFoldDB" id="A0A0N5C692"/>
<accession>A0A0N5C692</accession>
<feature type="compositionally biased region" description="Polar residues" evidence="1">
    <location>
        <begin position="63"/>
        <end position="73"/>
    </location>
</feature>
<evidence type="ECO:0000313" key="2">
    <source>
        <dbReference type="Proteomes" id="UP000046392"/>
    </source>
</evidence>
<feature type="region of interest" description="Disordered" evidence="1">
    <location>
        <begin position="57"/>
        <end position="80"/>
    </location>
</feature>
<dbReference type="WBParaSite" id="SPAL_0001346450.1">
    <property type="protein sequence ID" value="SPAL_0001346450.1"/>
    <property type="gene ID" value="SPAL_0001346450"/>
</dbReference>
<name>A0A0N5C692_STREA</name>
<protein>
    <submittedName>
        <fullName evidence="3">Uncharacterized protein</fullName>
    </submittedName>
</protein>
<reference evidence="3" key="1">
    <citation type="submission" date="2017-02" db="UniProtKB">
        <authorList>
            <consortium name="WormBaseParasite"/>
        </authorList>
    </citation>
    <scope>IDENTIFICATION</scope>
</reference>
<evidence type="ECO:0000256" key="1">
    <source>
        <dbReference type="SAM" id="MobiDB-lite"/>
    </source>
</evidence>